<dbReference type="SUPFAM" id="SSF46689">
    <property type="entry name" value="Homeodomain-like"/>
    <property type="match status" value="1"/>
</dbReference>
<reference evidence="6 7" key="1">
    <citation type="submission" date="2019-11" db="EMBL/GenBank/DDBJ databases">
        <title>Whole Genome Sequencing and Comparative Genomic Analyses of Lysinibacillus pakistanensis LZH-9, a Halotolerant Strain with Excellent COD Removal Capability.</title>
        <authorList>
            <person name="Zhou H."/>
        </authorList>
    </citation>
    <scope>NUCLEOTIDE SEQUENCE [LARGE SCALE GENOMIC DNA]</scope>
    <source>
        <strain evidence="6 7">LZH-9</strain>
    </source>
</reference>
<dbReference type="Gene3D" id="1.10.357.10">
    <property type="entry name" value="Tetracycline Repressor, domain 2"/>
    <property type="match status" value="1"/>
</dbReference>
<dbReference type="Proteomes" id="UP000373269">
    <property type="component" value="Chromosome"/>
</dbReference>
<evidence type="ECO:0000259" key="5">
    <source>
        <dbReference type="PROSITE" id="PS50977"/>
    </source>
</evidence>
<dbReference type="RefSeq" id="WP_369593139.1">
    <property type="nucleotide sequence ID" value="NZ_CP045835.1"/>
</dbReference>
<organism evidence="6 7">
    <name type="scientific">Lysinibacillus pakistanensis</name>
    <dbReference type="NCBI Taxonomy" id="759811"/>
    <lineage>
        <taxon>Bacteria</taxon>
        <taxon>Bacillati</taxon>
        <taxon>Bacillota</taxon>
        <taxon>Bacilli</taxon>
        <taxon>Bacillales</taxon>
        <taxon>Bacillaceae</taxon>
        <taxon>Lysinibacillus</taxon>
    </lineage>
</organism>
<evidence type="ECO:0000256" key="1">
    <source>
        <dbReference type="ARBA" id="ARBA00023015"/>
    </source>
</evidence>
<dbReference type="InterPro" id="IPR036271">
    <property type="entry name" value="Tet_transcr_reg_TetR-rel_C_sf"/>
</dbReference>
<feature type="domain" description="HTH tetR-type" evidence="5">
    <location>
        <begin position="5"/>
        <end position="65"/>
    </location>
</feature>
<gene>
    <name evidence="6" type="ORF">GDS87_14895</name>
</gene>
<protein>
    <submittedName>
        <fullName evidence="6">TetR family transcriptional regulator</fullName>
    </submittedName>
</protein>
<dbReference type="InterPro" id="IPR011075">
    <property type="entry name" value="TetR_C"/>
</dbReference>
<dbReference type="PRINTS" id="PR00455">
    <property type="entry name" value="HTHTETR"/>
</dbReference>
<feature type="DNA-binding region" description="H-T-H motif" evidence="4">
    <location>
        <begin position="28"/>
        <end position="47"/>
    </location>
</feature>
<dbReference type="PROSITE" id="PS50977">
    <property type="entry name" value="HTH_TETR_2"/>
    <property type="match status" value="1"/>
</dbReference>
<evidence type="ECO:0000256" key="3">
    <source>
        <dbReference type="ARBA" id="ARBA00023163"/>
    </source>
</evidence>
<keyword evidence="2 4" id="KW-0238">DNA-binding</keyword>
<dbReference type="PANTHER" id="PTHR47506:SF3">
    <property type="entry name" value="HTH-TYPE TRANSCRIPTIONAL REGULATOR LMRA"/>
    <property type="match status" value="1"/>
</dbReference>
<dbReference type="SUPFAM" id="SSF48498">
    <property type="entry name" value="Tetracyclin repressor-like, C-terminal domain"/>
    <property type="match status" value="1"/>
</dbReference>
<keyword evidence="7" id="KW-1185">Reference proteome</keyword>
<name>A0ABX6DBF7_9BACI</name>
<dbReference type="Pfam" id="PF00440">
    <property type="entry name" value="TetR_N"/>
    <property type="match status" value="1"/>
</dbReference>
<keyword evidence="3" id="KW-0804">Transcription</keyword>
<dbReference type="EMBL" id="CP045835">
    <property type="protein sequence ID" value="QGG52146.1"/>
    <property type="molecule type" value="Genomic_DNA"/>
</dbReference>
<dbReference type="InterPro" id="IPR001647">
    <property type="entry name" value="HTH_TetR"/>
</dbReference>
<evidence type="ECO:0000256" key="4">
    <source>
        <dbReference type="PROSITE-ProRule" id="PRU00335"/>
    </source>
</evidence>
<dbReference type="InterPro" id="IPR009057">
    <property type="entry name" value="Homeodomain-like_sf"/>
</dbReference>
<keyword evidence="1" id="KW-0805">Transcription regulation</keyword>
<evidence type="ECO:0000313" key="7">
    <source>
        <dbReference type="Proteomes" id="UP000373269"/>
    </source>
</evidence>
<dbReference type="PANTHER" id="PTHR47506">
    <property type="entry name" value="TRANSCRIPTIONAL REGULATORY PROTEIN"/>
    <property type="match status" value="1"/>
</dbReference>
<proteinExistence type="predicted"/>
<sequence>MRKGEKTRENIILKSAELFNQKGYAGCSMNDIMEATGLQKGGIYRNFKNKDEIALEALDYAIETVFQHFSEVTLHTNTALEKISSLFDVYKDVVNNPPVKGGCPLLNTAIDSDDTNPLLRDKALTVLRKFLNMIEEIIEEGIQNRELNPNIDTKAVASFIIASFEGSIMISKLERDNEHVSYSKQQVLRYLLML</sequence>
<evidence type="ECO:0000256" key="2">
    <source>
        <dbReference type="ARBA" id="ARBA00023125"/>
    </source>
</evidence>
<dbReference type="Pfam" id="PF16925">
    <property type="entry name" value="TetR_C_13"/>
    <property type="match status" value="1"/>
</dbReference>
<evidence type="ECO:0000313" key="6">
    <source>
        <dbReference type="EMBL" id="QGG52146.1"/>
    </source>
</evidence>
<accession>A0ABX6DBF7</accession>